<name>A0ABU5ZYJ7_9FLAO</name>
<evidence type="ECO:0000313" key="1">
    <source>
        <dbReference type="EMBL" id="MEB3346922.1"/>
    </source>
</evidence>
<reference evidence="1 2" key="1">
    <citation type="journal article" date="2013" name="Int. J. Syst. Evol. Microbiol.">
        <title>Aquimarina gracilis sp. nov., isolated from the gut microflora of a mussel, Mytilus coruscus, and emended description of Aquimarina spongiae.</title>
        <authorList>
            <person name="Park S.C."/>
            <person name="Choe H.N."/>
            <person name="Baik K.S."/>
            <person name="Seong C.N."/>
        </authorList>
    </citation>
    <scope>NUCLEOTIDE SEQUENCE [LARGE SCALE GENOMIC DNA]</scope>
    <source>
        <strain evidence="1 2">PSC32</strain>
    </source>
</reference>
<sequence>MRQLKDTQTIVGSEVYQVALSIYSLADATRKMPMKGTQNAHELIKARFS</sequence>
<gene>
    <name evidence="1" type="ORF">U6A24_15720</name>
</gene>
<keyword evidence="2" id="KW-1185">Reference proteome</keyword>
<proteinExistence type="predicted"/>
<evidence type="ECO:0008006" key="3">
    <source>
        <dbReference type="Google" id="ProtNLM"/>
    </source>
</evidence>
<organism evidence="1 2">
    <name type="scientific">Aquimarina gracilis</name>
    <dbReference type="NCBI Taxonomy" id="874422"/>
    <lineage>
        <taxon>Bacteria</taxon>
        <taxon>Pseudomonadati</taxon>
        <taxon>Bacteroidota</taxon>
        <taxon>Flavobacteriia</taxon>
        <taxon>Flavobacteriales</taxon>
        <taxon>Flavobacteriaceae</taxon>
        <taxon>Aquimarina</taxon>
    </lineage>
</organism>
<comment type="caution">
    <text evidence="1">The sequence shown here is derived from an EMBL/GenBank/DDBJ whole genome shotgun (WGS) entry which is preliminary data.</text>
</comment>
<dbReference type="Proteomes" id="UP001327027">
    <property type="component" value="Unassembled WGS sequence"/>
</dbReference>
<accession>A0ABU5ZYJ7</accession>
<protein>
    <recommendedName>
        <fullName evidence="3">Four helix bundle protein</fullName>
    </recommendedName>
</protein>
<evidence type="ECO:0000313" key="2">
    <source>
        <dbReference type="Proteomes" id="UP001327027"/>
    </source>
</evidence>
<dbReference type="EMBL" id="JAYKLX010000007">
    <property type="protein sequence ID" value="MEB3346922.1"/>
    <property type="molecule type" value="Genomic_DNA"/>
</dbReference>
<dbReference type="RefSeq" id="WP_324180944.1">
    <property type="nucleotide sequence ID" value="NZ_BAABAW010000020.1"/>
</dbReference>